<comment type="catalytic activity">
    <reaction evidence="13">
        <text>tRNA(Thr) + L-threonine + ATP = L-threonyl-tRNA(Thr) + AMP + diphosphate + H(+)</text>
        <dbReference type="Rhea" id="RHEA:24624"/>
        <dbReference type="Rhea" id="RHEA-COMP:9670"/>
        <dbReference type="Rhea" id="RHEA-COMP:9704"/>
        <dbReference type="ChEBI" id="CHEBI:15378"/>
        <dbReference type="ChEBI" id="CHEBI:30616"/>
        <dbReference type="ChEBI" id="CHEBI:33019"/>
        <dbReference type="ChEBI" id="CHEBI:57926"/>
        <dbReference type="ChEBI" id="CHEBI:78442"/>
        <dbReference type="ChEBI" id="CHEBI:78534"/>
        <dbReference type="ChEBI" id="CHEBI:456215"/>
        <dbReference type="EC" id="6.1.1.3"/>
    </reaction>
</comment>
<proteinExistence type="inferred from homology"/>
<dbReference type="Pfam" id="PF03129">
    <property type="entry name" value="HGTP_anticodon"/>
    <property type="match status" value="1"/>
</dbReference>
<dbReference type="RefSeq" id="WP_196815881.1">
    <property type="nucleotide sequence ID" value="NZ_CP012850.1"/>
</dbReference>
<dbReference type="Gene3D" id="3.30.930.10">
    <property type="entry name" value="Bira Bifunctional Protein, Domain 2"/>
    <property type="match status" value="1"/>
</dbReference>
<dbReference type="PROSITE" id="PS50862">
    <property type="entry name" value="AA_TRNA_LIGASE_II"/>
    <property type="match status" value="1"/>
</dbReference>
<dbReference type="GO" id="GO:0008270">
    <property type="term" value="F:zinc ion binding"/>
    <property type="evidence" value="ECO:0007669"/>
    <property type="project" value="InterPro"/>
</dbReference>
<keyword evidence="4" id="KW-0820">tRNA-binding</keyword>
<keyword evidence="5 16" id="KW-0436">Ligase</keyword>
<dbReference type="PANTHER" id="PTHR11451:SF44">
    <property type="entry name" value="THREONINE--TRNA LIGASE, CHLOROPLASTIC_MITOCHONDRIAL 2"/>
    <property type="match status" value="1"/>
</dbReference>
<dbReference type="InterPro" id="IPR045864">
    <property type="entry name" value="aa-tRNA-synth_II/BPL/LPL"/>
</dbReference>
<dbReference type="NCBIfam" id="TIGR00418">
    <property type="entry name" value="thrS"/>
    <property type="match status" value="1"/>
</dbReference>
<dbReference type="EMBL" id="CP012850">
    <property type="protein sequence ID" value="ALI36657.1"/>
    <property type="molecule type" value="Genomic_DNA"/>
</dbReference>
<dbReference type="GO" id="GO:0005737">
    <property type="term" value="C:cytoplasm"/>
    <property type="evidence" value="ECO:0007669"/>
    <property type="project" value="UniProtKB-UniRule"/>
</dbReference>
<dbReference type="NCBIfam" id="NF003068">
    <property type="entry name" value="PRK03991.1"/>
    <property type="match status" value="1"/>
</dbReference>
<evidence type="ECO:0000256" key="13">
    <source>
        <dbReference type="ARBA" id="ARBA00049515"/>
    </source>
</evidence>
<evidence type="ECO:0000256" key="1">
    <source>
        <dbReference type="ARBA" id="ARBA00008226"/>
    </source>
</evidence>
<evidence type="ECO:0000256" key="6">
    <source>
        <dbReference type="ARBA" id="ARBA00022723"/>
    </source>
</evidence>
<dbReference type="Gene3D" id="3.50.80.10">
    <property type="entry name" value="D-tyrosyl-tRNA(Tyr) deacylase"/>
    <property type="match status" value="1"/>
</dbReference>
<evidence type="ECO:0000256" key="10">
    <source>
        <dbReference type="ARBA" id="ARBA00022884"/>
    </source>
</evidence>
<dbReference type="InterPro" id="IPR036621">
    <property type="entry name" value="Anticodon-bd_dom_sf"/>
</dbReference>
<evidence type="ECO:0000256" key="5">
    <source>
        <dbReference type="ARBA" id="ARBA00022598"/>
    </source>
</evidence>
<keyword evidence="7" id="KW-0547">Nucleotide-binding</keyword>
<evidence type="ECO:0000256" key="14">
    <source>
        <dbReference type="NCBIfam" id="TIGR00418"/>
    </source>
</evidence>
<dbReference type="SUPFAM" id="SSF55681">
    <property type="entry name" value="Class II aaRS and biotin synthetases"/>
    <property type="match status" value="1"/>
</dbReference>
<dbReference type="Gene3D" id="3.40.50.800">
    <property type="entry name" value="Anticodon-binding domain"/>
    <property type="match status" value="1"/>
</dbReference>
<dbReference type="Proteomes" id="UP000058925">
    <property type="component" value="Chromosome"/>
</dbReference>
<evidence type="ECO:0000259" key="15">
    <source>
        <dbReference type="PROSITE" id="PS50862"/>
    </source>
</evidence>
<reference evidence="17" key="1">
    <citation type="submission" date="2015-10" db="EMBL/GenBank/DDBJ databases">
        <title>Niche specialization of a soil ammonia-oxidizing archaeon, Candidatus Nitrosocosmicus oleophilus.</title>
        <authorList>
            <person name="Jung M.-Y."/>
            <person name="Rhee S.-K."/>
        </authorList>
    </citation>
    <scope>NUCLEOTIDE SEQUENCE [LARGE SCALE GENOMIC DNA]</scope>
    <source>
        <strain evidence="17">MY3</strain>
    </source>
</reference>
<evidence type="ECO:0000256" key="8">
    <source>
        <dbReference type="ARBA" id="ARBA00022833"/>
    </source>
</evidence>
<dbReference type="GO" id="GO:0005524">
    <property type="term" value="F:ATP binding"/>
    <property type="evidence" value="ECO:0007669"/>
    <property type="project" value="UniProtKB-KW"/>
</dbReference>
<dbReference type="GO" id="GO:0004829">
    <property type="term" value="F:threonine-tRNA ligase activity"/>
    <property type="evidence" value="ECO:0007669"/>
    <property type="project" value="UniProtKB-UniRule"/>
</dbReference>
<evidence type="ECO:0000313" key="17">
    <source>
        <dbReference type="Proteomes" id="UP000058925"/>
    </source>
</evidence>
<organism evidence="16 17">
    <name type="scientific">Candidatus Nitrosocosmicus oleophilus</name>
    <dbReference type="NCBI Taxonomy" id="1353260"/>
    <lineage>
        <taxon>Archaea</taxon>
        <taxon>Nitrososphaerota</taxon>
        <taxon>Nitrososphaeria</taxon>
        <taxon>Nitrososphaerales</taxon>
        <taxon>Nitrososphaeraceae</taxon>
        <taxon>Candidatus Nitrosocosmicus</taxon>
    </lineage>
</organism>
<dbReference type="GeneID" id="60422405"/>
<evidence type="ECO:0000313" key="16">
    <source>
        <dbReference type="EMBL" id="ALI36657.1"/>
    </source>
</evidence>
<dbReference type="CDD" id="cd00860">
    <property type="entry name" value="ThrRS_anticodon"/>
    <property type="match status" value="1"/>
</dbReference>
<keyword evidence="10" id="KW-0694">RNA-binding</keyword>
<evidence type="ECO:0000256" key="4">
    <source>
        <dbReference type="ARBA" id="ARBA00022555"/>
    </source>
</evidence>
<dbReference type="InterPro" id="IPR006195">
    <property type="entry name" value="aa-tRNA-synth_II"/>
</dbReference>
<accession>A0A654M0H8</accession>
<dbReference type="KEGG" id="taa:NMY3_02464"/>
<dbReference type="PRINTS" id="PR01047">
    <property type="entry name" value="TRNASYNTHTHR"/>
</dbReference>
<comment type="similarity">
    <text evidence="1">Belongs to the class-II aminoacyl-tRNA synthetase family.</text>
</comment>
<keyword evidence="6" id="KW-0479">Metal-binding</keyword>
<dbReference type="SUPFAM" id="SSF52954">
    <property type="entry name" value="Class II aaRS ABD-related"/>
    <property type="match status" value="1"/>
</dbReference>
<name>A0A654M0H8_9ARCH</name>
<dbReference type="Pfam" id="PF00587">
    <property type="entry name" value="tRNA-synt_2b"/>
    <property type="match status" value="1"/>
</dbReference>
<keyword evidence="8" id="KW-0862">Zinc</keyword>
<keyword evidence="9" id="KW-0067">ATP-binding</keyword>
<dbReference type="Pfam" id="PF08915">
    <property type="entry name" value="tRNA-Thr_ED"/>
    <property type="match status" value="1"/>
</dbReference>
<evidence type="ECO:0000256" key="2">
    <source>
        <dbReference type="ARBA" id="ARBA00013163"/>
    </source>
</evidence>
<dbReference type="GO" id="GO:0006435">
    <property type="term" value="P:threonyl-tRNA aminoacylation"/>
    <property type="evidence" value="ECO:0007669"/>
    <property type="project" value="UniProtKB-UniRule"/>
</dbReference>
<dbReference type="InterPro" id="IPR047246">
    <property type="entry name" value="ThrRS_anticodon"/>
</dbReference>
<feature type="domain" description="Aminoacyl-transfer RNA synthetases class-II family profile" evidence="15">
    <location>
        <begin position="220"/>
        <end position="520"/>
    </location>
</feature>
<dbReference type="EC" id="6.1.1.3" evidence="2 14"/>
<keyword evidence="12" id="KW-0030">Aminoacyl-tRNA synthetase</keyword>
<protein>
    <recommendedName>
        <fullName evidence="2 14">Threonine--tRNA ligase</fullName>
        <ecNumber evidence="2 14">6.1.1.3</ecNumber>
    </recommendedName>
</protein>
<dbReference type="GO" id="GO:0000049">
    <property type="term" value="F:tRNA binding"/>
    <property type="evidence" value="ECO:0007669"/>
    <property type="project" value="UniProtKB-KW"/>
</dbReference>
<dbReference type="InterPro" id="IPR002314">
    <property type="entry name" value="aa-tRNA-synt_IIb"/>
</dbReference>
<dbReference type="AlphaFoldDB" id="A0A654M0H8"/>
<dbReference type="InterPro" id="IPR023509">
    <property type="entry name" value="DTD-like_sf"/>
</dbReference>
<evidence type="ECO:0000256" key="11">
    <source>
        <dbReference type="ARBA" id="ARBA00022917"/>
    </source>
</evidence>
<sequence length="643" mass="74375">MRILQLHVDFVEYLPVKKEIDDAEPLLKNEKERIEDTVVILTSIEHGDDETLIEDFIKETLDYLKKIKCNSVLIYPYAHLSSSLEAPKSAFKLMIQLENALRASTDTIVVKRAPFGWTKELGIKVKGHPLAENSRAIVKKSTERQPGALIEVVSSKSDAIENEGSISNALTVEKDLKSNWYVLTVEGTLIPYDDYKFKKSETNLENLFKYEILRKRTVEDQPPHVKLMRKLGIADYEPASDSGNMRFYPKGRLIKSLLEQFVTKKVSQYGGLEVETPIMYDSHHPSMESYFNRFPARQYNIKSDQKDLFLRFAACFGQFLMTKDFQISYKNLPLKLYELTRYSFRREKSGELVGLRRLRAFSMPDCHAFCQDIEQAKIEFLKRLDLSVSVMEEIGITPEKDLEMAIRFTKEFYTNNKEFVQNLVSKIGKPVLVEMWDDRFFYFVLKWEFNFLDNSGKASALATDQIDIENGERYGITFIDESGNKKNPIILHNSPSGAIERVIFALLEKSAKMMKEGKTPYLPIWLMNTQVRIIPVRDEFIPKCVELLEQLKTNSIRADIDDREDTLSKKIRETETEWIHYTLIIGEKEVATNSISVRDRLKKSSYPTSIDELINLIKEPMKGKPNLPINLPEYLSKRPRIAS</sequence>
<keyword evidence="11" id="KW-0648">Protein biosynthesis</keyword>
<keyword evidence="3" id="KW-0963">Cytoplasm</keyword>
<dbReference type="InterPro" id="IPR004154">
    <property type="entry name" value="Anticodon-bd"/>
</dbReference>
<keyword evidence="17" id="KW-1185">Reference proteome</keyword>
<evidence type="ECO:0000256" key="7">
    <source>
        <dbReference type="ARBA" id="ARBA00022741"/>
    </source>
</evidence>
<dbReference type="PANTHER" id="PTHR11451">
    <property type="entry name" value="THREONINE-TRNA LIGASE"/>
    <property type="match status" value="1"/>
</dbReference>
<evidence type="ECO:0000256" key="3">
    <source>
        <dbReference type="ARBA" id="ARBA00022490"/>
    </source>
</evidence>
<gene>
    <name evidence="16" type="primary">thrS</name>
    <name evidence="16" type="ORF">NMY3_02464</name>
</gene>
<evidence type="ECO:0000256" key="12">
    <source>
        <dbReference type="ARBA" id="ARBA00023146"/>
    </source>
</evidence>
<evidence type="ECO:0000256" key="9">
    <source>
        <dbReference type="ARBA" id="ARBA00022840"/>
    </source>
</evidence>
<dbReference type="InterPro" id="IPR002320">
    <property type="entry name" value="Thr-tRNA-ligase_IIa"/>
</dbReference>
<dbReference type="FunFam" id="3.30.930.10:FF:000076">
    <property type="entry name" value="Threonine--tRNA ligase"/>
    <property type="match status" value="1"/>
</dbReference>
<dbReference type="OrthoDB" id="372136at2157"/>
<dbReference type="InterPro" id="IPR015011">
    <property type="entry name" value="Threonyl-tRNA_syn_edit_dom_arc"/>
</dbReference>